<name>A0ABT1G9D9_9GAMM</name>
<evidence type="ECO:0000256" key="4">
    <source>
        <dbReference type="ARBA" id="ARBA00023136"/>
    </source>
</evidence>
<dbReference type="Proteomes" id="UP001523550">
    <property type="component" value="Unassembled WGS sequence"/>
</dbReference>
<gene>
    <name evidence="7" type="ORF">J2T60_001920</name>
</gene>
<accession>A0ABT1G9D9</accession>
<dbReference type="InterPro" id="IPR051533">
    <property type="entry name" value="WaaL-like"/>
</dbReference>
<keyword evidence="3 5" id="KW-1133">Transmembrane helix</keyword>
<feature type="transmembrane region" description="Helical" evidence="5">
    <location>
        <begin position="184"/>
        <end position="201"/>
    </location>
</feature>
<feature type="transmembrane region" description="Helical" evidence="5">
    <location>
        <begin position="122"/>
        <end position="143"/>
    </location>
</feature>
<proteinExistence type="predicted"/>
<keyword evidence="4 5" id="KW-0472">Membrane</keyword>
<feature type="transmembrane region" description="Helical" evidence="5">
    <location>
        <begin position="39"/>
        <end position="56"/>
    </location>
</feature>
<comment type="subcellular location">
    <subcellularLocation>
        <location evidence="1">Membrane</location>
        <topology evidence="1">Multi-pass membrane protein</topology>
    </subcellularLocation>
</comment>
<keyword evidence="8" id="KW-1185">Reference proteome</keyword>
<evidence type="ECO:0000313" key="8">
    <source>
        <dbReference type="Proteomes" id="UP001523550"/>
    </source>
</evidence>
<feature type="transmembrane region" description="Helical" evidence="5">
    <location>
        <begin position="158"/>
        <end position="177"/>
    </location>
</feature>
<feature type="transmembrane region" description="Helical" evidence="5">
    <location>
        <begin position="12"/>
        <end position="33"/>
    </location>
</feature>
<evidence type="ECO:0000256" key="2">
    <source>
        <dbReference type="ARBA" id="ARBA00022692"/>
    </source>
</evidence>
<reference evidence="7 8" key="1">
    <citation type="submission" date="2022-03" db="EMBL/GenBank/DDBJ databases">
        <title>Genomic Encyclopedia of Type Strains, Phase III (KMG-III): the genomes of soil and plant-associated and newly described type strains.</title>
        <authorList>
            <person name="Whitman W."/>
        </authorList>
    </citation>
    <scope>NUCLEOTIDE SEQUENCE [LARGE SCALE GENOMIC DNA]</scope>
    <source>
        <strain evidence="7 8">BSker1</strain>
    </source>
</reference>
<keyword evidence="2 5" id="KW-0812">Transmembrane</keyword>
<protein>
    <recommendedName>
        <fullName evidence="6">O-antigen ligase-related domain-containing protein</fullName>
    </recommendedName>
</protein>
<evidence type="ECO:0000259" key="6">
    <source>
        <dbReference type="Pfam" id="PF04932"/>
    </source>
</evidence>
<dbReference type="RefSeq" id="WP_253448983.1">
    <property type="nucleotide sequence ID" value="NZ_JALJYF010000002.1"/>
</dbReference>
<dbReference type="PANTHER" id="PTHR37422">
    <property type="entry name" value="TEICHURONIC ACID BIOSYNTHESIS PROTEIN TUAE"/>
    <property type="match status" value="1"/>
</dbReference>
<feature type="transmembrane region" description="Helical" evidence="5">
    <location>
        <begin position="514"/>
        <end position="532"/>
    </location>
</feature>
<dbReference type="Pfam" id="PF04932">
    <property type="entry name" value="Wzy_C"/>
    <property type="match status" value="1"/>
</dbReference>
<evidence type="ECO:0000313" key="7">
    <source>
        <dbReference type="EMBL" id="MCP1727920.1"/>
    </source>
</evidence>
<sequence length="575" mass="63886">MIQETREWWSALSNAQRFFIVCLLVSPLLLLLWRDGRNLSLLLAGLPGLWFGFRVGFRQFIGRDGHRWLWLVWAFLAAGVLSWGISGFPEVGSDRLDRHFRVLFFLPWLITLIWARPPARLIWLSLAVAGMGIGLGGLIEVWLSGEGLSHRVEGDAHVMSYGLISALIFTALVGAAWQHRGQRLFALLLAVGAMLALVGVVTTGVRAAILGLAGGIAMLAVLFAWFGDRRGAVLFLGSPALLVVVALVLAHEGVTARFSAGVEEVKRYYETEAAMPPRSEVRMGCQDDDRLLRAWLGSYGVSLSGPVSVVVVDGPATEHCEYGHRFRMSAETANARAAFDRSVQVELAPRPLRLEARGEGARVRLGDGEWQRVDGEFRLYELETALRPGTRIDWWVRDGGWVEWVPLASRMGDYRYPHVVGSMPQRLEMWSVAWQGFRENPLVGHGTGRFHHLTEPLIEQGLSAEAIRTYSHAHSEYLDTLATRGLLGLATLVLWLLGLIYIAMRPGPGQTKNAFHPGIPFAAVWVAFSLALVTEASLSMNLVTVTVGLLMSLTLYLTRRGKQPPDWTRNRLKFW</sequence>
<evidence type="ECO:0000256" key="5">
    <source>
        <dbReference type="SAM" id="Phobius"/>
    </source>
</evidence>
<evidence type="ECO:0000256" key="1">
    <source>
        <dbReference type="ARBA" id="ARBA00004141"/>
    </source>
</evidence>
<feature type="transmembrane region" description="Helical" evidence="5">
    <location>
        <begin position="207"/>
        <end position="226"/>
    </location>
</feature>
<dbReference type="InterPro" id="IPR007016">
    <property type="entry name" value="O-antigen_ligase-rel_domated"/>
</dbReference>
<comment type="caution">
    <text evidence="7">The sequence shown here is derived from an EMBL/GenBank/DDBJ whole genome shotgun (WGS) entry which is preliminary data.</text>
</comment>
<feature type="transmembrane region" description="Helical" evidence="5">
    <location>
        <begin position="538"/>
        <end position="557"/>
    </location>
</feature>
<feature type="domain" description="O-antigen ligase-related" evidence="6">
    <location>
        <begin position="421"/>
        <end position="492"/>
    </location>
</feature>
<feature type="transmembrane region" description="Helical" evidence="5">
    <location>
        <begin position="68"/>
        <end position="86"/>
    </location>
</feature>
<organism evidence="7 8">
    <name type="scientific">Natronospira proteinivora</name>
    <dbReference type="NCBI Taxonomy" id="1807133"/>
    <lineage>
        <taxon>Bacteria</taxon>
        <taxon>Pseudomonadati</taxon>
        <taxon>Pseudomonadota</taxon>
        <taxon>Gammaproteobacteria</taxon>
        <taxon>Natronospirales</taxon>
        <taxon>Natronospiraceae</taxon>
        <taxon>Natronospira</taxon>
    </lineage>
</organism>
<evidence type="ECO:0000256" key="3">
    <source>
        <dbReference type="ARBA" id="ARBA00022989"/>
    </source>
</evidence>
<feature type="transmembrane region" description="Helical" evidence="5">
    <location>
        <begin position="481"/>
        <end position="502"/>
    </location>
</feature>
<dbReference type="EMBL" id="JALJYF010000002">
    <property type="protein sequence ID" value="MCP1727920.1"/>
    <property type="molecule type" value="Genomic_DNA"/>
</dbReference>
<feature type="transmembrane region" description="Helical" evidence="5">
    <location>
        <begin position="233"/>
        <end position="250"/>
    </location>
</feature>
<dbReference type="PANTHER" id="PTHR37422:SF13">
    <property type="entry name" value="LIPOPOLYSACCHARIDE BIOSYNTHESIS PROTEIN PA4999-RELATED"/>
    <property type="match status" value="1"/>
</dbReference>